<dbReference type="Pfam" id="PF13455">
    <property type="entry name" value="MUG113"/>
    <property type="match status" value="1"/>
</dbReference>
<evidence type="ECO:0008006" key="3">
    <source>
        <dbReference type="Google" id="ProtNLM"/>
    </source>
</evidence>
<accession>A0A7I9V4U2</accession>
<gene>
    <name evidence="1" type="ORF">nbrc107696_06480</name>
</gene>
<reference evidence="2" key="1">
    <citation type="submission" date="2019-06" db="EMBL/GenBank/DDBJ databases">
        <title>Gordonia isolated from sludge of a wastewater treatment plant.</title>
        <authorList>
            <person name="Tamura T."/>
            <person name="Aoyama K."/>
            <person name="Kang Y."/>
            <person name="Saito S."/>
            <person name="Akiyama N."/>
            <person name="Yazawa K."/>
            <person name="Gonoi T."/>
            <person name="Mikami Y."/>
        </authorList>
    </citation>
    <scope>NUCLEOTIDE SEQUENCE [LARGE SCALE GENOMIC DNA]</scope>
    <source>
        <strain evidence="2">NBRC 107696</strain>
    </source>
</reference>
<dbReference type="RefSeq" id="WP_161894127.1">
    <property type="nucleotide sequence ID" value="NZ_BJOV01000002.1"/>
</dbReference>
<name>A0A7I9V4U2_9ACTN</name>
<dbReference type="EMBL" id="BJOV01000002">
    <property type="protein sequence ID" value="GEE00202.1"/>
    <property type="molecule type" value="Genomic_DNA"/>
</dbReference>
<keyword evidence="2" id="KW-1185">Reference proteome</keyword>
<dbReference type="OrthoDB" id="4578724at2"/>
<dbReference type="AlphaFoldDB" id="A0A7I9V4U2"/>
<comment type="caution">
    <text evidence="1">The sequence shown here is derived from an EMBL/GenBank/DDBJ whole genome shotgun (WGS) entry which is preliminary data.</text>
</comment>
<sequence length="210" mass="23561">MGKTSRWVNRRATHYIDSEAATCCHPDCYKPSFEDMATVIPLCEEHVYVVYRQTNQILGTRTGVDQQYELLPMEAEFIPGPCPGCGTTGLLVGLANGIVECRAGSCTYSQERTKFGAHRRKLMGIAAGRRSVVYYMRLGNRAKIGTSQGLASRLSSINPEDCMTFELGGRALEQRRHEQFRHLRVVGEWFDLTPELVRHVNDIQVVPIPA</sequence>
<evidence type="ECO:0000313" key="2">
    <source>
        <dbReference type="Proteomes" id="UP000444960"/>
    </source>
</evidence>
<organism evidence="1 2">
    <name type="scientific">Gordonia spumicola</name>
    <dbReference type="NCBI Taxonomy" id="589161"/>
    <lineage>
        <taxon>Bacteria</taxon>
        <taxon>Bacillati</taxon>
        <taxon>Actinomycetota</taxon>
        <taxon>Actinomycetes</taxon>
        <taxon>Mycobacteriales</taxon>
        <taxon>Gordoniaceae</taxon>
        <taxon>Gordonia</taxon>
    </lineage>
</organism>
<protein>
    <recommendedName>
        <fullName evidence="3">GIY-YIG nuclease family protein</fullName>
    </recommendedName>
</protein>
<proteinExistence type="predicted"/>
<dbReference type="Proteomes" id="UP000444960">
    <property type="component" value="Unassembled WGS sequence"/>
</dbReference>
<evidence type="ECO:0000313" key="1">
    <source>
        <dbReference type="EMBL" id="GEE00202.1"/>
    </source>
</evidence>